<name>A0A2P2KMQ4_RHIMU</name>
<feature type="region of interest" description="Disordered" evidence="1">
    <location>
        <begin position="1"/>
        <end position="29"/>
    </location>
</feature>
<evidence type="ECO:0000313" key="2">
    <source>
        <dbReference type="EMBL" id="MBX07010.1"/>
    </source>
</evidence>
<evidence type="ECO:0000256" key="1">
    <source>
        <dbReference type="SAM" id="MobiDB-lite"/>
    </source>
</evidence>
<reference evidence="2" key="1">
    <citation type="submission" date="2018-02" db="EMBL/GenBank/DDBJ databases">
        <title>Rhizophora mucronata_Transcriptome.</title>
        <authorList>
            <person name="Meera S.P."/>
            <person name="Sreeshan A."/>
            <person name="Augustine A."/>
        </authorList>
    </citation>
    <scope>NUCLEOTIDE SEQUENCE</scope>
    <source>
        <tissue evidence="2">Leaf</tissue>
    </source>
</reference>
<dbReference type="EMBL" id="GGEC01026526">
    <property type="protein sequence ID" value="MBX07010.1"/>
    <property type="molecule type" value="Transcribed_RNA"/>
</dbReference>
<protein>
    <submittedName>
        <fullName evidence="2">Uncharacterized protein</fullName>
    </submittedName>
</protein>
<accession>A0A2P2KMQ4</accession>
<proteinExistence type="predicted"/>
<organism evidence="2">
    <name type="scientific">Rhizophora mucronata</name>
    <name type="common">Asiatic mangrove</name>
    <dbReference type="NCBI Taxonomy" id="61149"/>
    <lineage>
        <taxon>Eukaryota</taxon>
        <taxon>Viridiplantae</taxon>
        <taxon>Streptophyta</taxon>
        <taxon>Embryophyta</taxon>
        <taxon>Tracheophyta</taxon>
        <taxon>Spermatophyta</taxon>
        <taxon>Magnoliopsida</taxon>
        <taxon>eudicotyledons</taxon>
        <taxon>Gunneridae</taxon>
        <taxon>Pentapetalae</taxon>
        <taxon>rosids</taxon>
        <taxon>fabids</taxon>
        <taxon>Malpighiales</taxon>
        <taxon>Rhizophoraceae</taxon>
        <taxon>Rhizophora</taxon>
    </lineage>
</organism>
<sequence>MGNSFSPEFSMGSREDLRQSSHHTILFQD</sequence>
<dbReference type="AlphaFoldDB" id="A0A2P2KMQ4"/>